<dbReference type="RefSeq" id="YP_007112509.1">
    <property type="nucleotide sequence ID" value="NC_019722.1"/>
</dbReference>
<dbReference type="Proteomes" id="UP000009370">
    <property type="component" value="Segment"/>
</dbReference>
<organism evidence="2 3">
    <name type="scientific">Vibrio phage vB_VpaM_MAR</name>
    <dbReference type="NCBI Taxonomy" id="1229754"/>
    <lineage>
        <taxon>Viruses</taxon>
        <taxon>Duplodnaviria</taxon>
        <taxon>Heunggongvirae</taxon>
        <taxon>Uroviricota</taxon>
        <taxon>Caudoviricetes</taxon>
        <taxon>Vhmlvirus</taxon>
        <taxon>Vhmlvirus mar</taxon>
    </lineage>
</organism>
<dbReference type="CDD" id="cd06127">
    <property type="entry name" value="DEDDh"/>
    <property type="match status" value="1"/>
</dbReference>
<dbReference type="GO" id="GO:0003676">
    <property type="term" value="F:nucleic acid binding"/>
    <property type="evidence" value="ECO:0007669"/>
    <property type="project" value="InterPro"/>
</dbReference>
<dbReference type="InterPro" id="IPR013520">
    <property type="entry name" value="Ribonucl_H"/>
</dbReference>
<feature type="domain" description="Exonuclease" evidence="1">
    <location>
        <begin position="14"/>
        <end position="185"/>
    </location>
</feature>
<keyword evidence="2" id="KW-0378">Hydrolase</keyword>
<keyword evidence="2" id="KW-0540">Nuclease</keyword>
<dbReference type="SMART" id="SM00479">
    <property type="entry name" value="EXOIII"/>
    <property type="match status" value="1"/>
</dbReference>
<dbReference type="GeneID" id="14182469"/>
<name>K7RFY5_9CAUD</name>
<reference evidence="2" key="1">
    <citation type="journal article" date="2012" name="J. Virol.">
        <title>Complete Genome Sequence of Vibrio parahaemolyticus Bacteriophage vB_VpaM_MAR.</title>
        <authorList>
            <person name="Alanis Villa A."/>
            <person name="Kropinski A.M."/>
            <person name="Abbasifar R."/>
            <person name="Griffiths M.W."/>
        </authorList>
    </citation>
    <scope>NUCLEOTIDE SEQUENCE [LARGE SCALE GENOMIC DNA]</scope>
</reference>
<keyword evidence="2" id="KW-0269">Exonuclease</keyword>
<dbReference type="OrthoDB" id="23067at10239"/>
<dbReference type="InterPro" id="IPR036397">
    <property type="entry name" value="RNaseH_sf"/>
</dbReference>
<evidence type="ECO:0000313" key="2">
    <source>
        <dbReference type="EMBL" id="AFV81372.1"/>
    </source>
</evidence>
<accession>K7RFY5</accession>
<dbReference type="PANTHER" id="PTHR30231:SF41">
    <property type="entry name" value="DNA POLYMERASE III SUBUNIT EPSILON"/>
    <property type="match status" value="1"/>
</dbReference>
<dbReference type="GO" id="GO:0045004">
    <property type="term" value="P:DNA replication proofreading"/>
    <property type="evidence" value="ECO:0007669"/>
    <property type="project" value="TreeGrafter"/>
</dbReference>
<evidence type="ECO:0000259" key="1">
    <source>
        <dbReference type="SMART" id="SM00479"/>
    </source>
</evidence>
<dbReference type="EMBL" id="JX556417">
    <property type="protein sequence ID" value="AFV81372.1"/>
    <property type="molecule type" value="Genomic_DNA"/>
</dbReference>
<protein>
    <submittedName>
        <fullName evidence="2">Putative exonuclease</fullName>
    </submittedName>
</protein>
<dbReference type="SUPFAM" id="SSF53098">
    <property type="entry name" value="Ribonuclease H-like"/>
    <property type="match status" value="1"/>
</dbReference>
<proteinExistence type="predicted"/>
<dbReference type="PANTHER" id="PTHR30231">
    <property type="entry name" value="DNA POLYMERASE III SUBUNIT EPSILON"/>
    <property type="match status" value="1"/>
</dbReference>
<dbReference type="Pfam" id="PF00929">
    <property type="entry name" value="RNase_T"/>
    <property type="match status" value="1"/>
</dbReference>
<dbReference type="Gene3D" id="3.30.420.10">
    <property type="entry name" value="Ribonuclease H-like superfamily/Ribonuclease H"/>
    <property type="match status" value="1"/>
</dbReference>
<dbReference type="KEGG" id="vg:14182469"/>
<gene>
    <name evidence="2" type="ORF">MAR_34</name>
</gene>
<dbReference type="InterPro" id="IPR012337">
    <property type="entry name" value="RNaseH-like_sf"/>
</dbReference>
<dbReference type="GO" id="GO:0008408">
    <property type="term" value="F:3'-5' exonuclease activity"/>
    <property type="evidence" value="ECO:0007669"/>
    <property type="project" value="TreeGrafter"/>
</dbReference>
<sequence length="207" mass="23240">MTPKQQALQWLENNALILDTETTGLDERAEIIEISIIDCTGQVLLDTLVKPTSPIPAEATRIHGITNEMVAEAPTWPEVIRKFEEIVIGRDLVIYNADYDLRIINQTSNLHNILETLWLEAECAMLAYAEFYGQWDDYREQWKWQRLGNAAKQQGVVIEGTAHRALADCKMTLGVIASMAGKWCNTMQRLKSQCGCPDCGSSLVQIG</sequence>
<keyword evidence="3" id="KW-1185">Reference proteome</keyword>
<evidence type="ECO:0000313" key="3">
    <source>
        <dbReference type="Proteomes" id="UP000009370"/>
    </source>
</evidence>